<feature type="transmembrane region" description="Helical" evidence="6">
    <location>
        <begin position="201"/>
        <end position="222"/>
    </location>
</feature>
<dbReference type="InterPro" id="IPR020846">
    <property type="entry name" value="MFS_dom"/>
</dbReference>
<evidence type="ECO:0000256" key="3">
    <source>
        <dbReference type="ARBA" id="ARBA00022692"/>
    </source>
</evidence>
<comment type="subcellular location">
    <subcellularLocation>
        <location evidence="1">Membrane</location>
        <topology evidence="1">Multi-pass membrane protein</topology>
    </subcellularLocation>
</comment>
<dbReference type="Pfam" id="PF07690">
    <property type="entry name" value="MFS_1"/>
    <property type="match status" value="1"/>
</dbReference>
<sequence length="527" mass="57495">MATIESPNVASEKLEVKTIETVDPYAVLSPEDAELMHRFEGKAGKKVTSKVCSLRAALVFSVGRPLILSTSTAGLCPSWPCCTSSAIIDRANLSNAKIEGMDKDLGLKGNQYNIASTLFFVPYIIFEIPSNIVLKKVRPSFWLSFLVIAWGTIMTCMGAVQNFQGLVVCRVLLGLAEAGFFPGAAYIITTFYPHHELQQRLAIFYTTSAFSGAFSGLLAYAIANLDGAHGVAGWRWIFLIEGAATVGVGLLMPWLMVGSVETASWLTEEEKRFVAIRLRLSGVRANTEEGDRFSWKLLIKTMLDPKILLGILVSNGNSVSNAAFKFTMPEIVKSMGFTTSNAQLLTIPPYFCGGVSAWVTGWLADKFTWRMPFLAVPLLILITGISILFGLATDIKNNVPALYFAVVLSQIGIYPIQPGIGAWTGNNLAPSWKRSMGLAWLFAAGNLGAFVGTNTFLESEAPVYQSGYGSCLGVACLALAAVLVLEVMLWSRNKKKAKLDTWDVREQHTEEQLDEMGDTSPLFKYIL</sequence>
<dbReference type="InterPro" id="IPR011701">
    <property type="entry name" value="MFS"/>
</dbReference>
<proteinExistence type="predicted"/>
<feature type="domain" description="Major facilitator superfamily (MFS) profile" evidence="7">
    <location>
        <begin position="57"/>
        <end position="498"/>
    </location>
</feature>
<dbReference type="InterPro" id="IPR036259">
    <property type="entry name" value="MFS_trans_sf"/>
</dbReference>
<feature type="transmembrane region" description="Helical" evidence="6">
    <location>
        <begin position="140"/>
        <end position="160"/>
    </location>
</feature>
<evidence type="ECO:0000259" key="7">
    <source>
        <dbReference type="PROSITE" id="PS50850"/>
    </source>
</evidence>
<evidence type="ECO:0000256" key="6">
    <source>
        <dbReference type="SAM" id="Phobius"/>
    </source>
</evidence>
<dbReference type="PANTHER" id="PTHR43791">
    <property type="entry name" value="PERMEASE-RELATED"/>
    <property type="match status" value="1"/>
</dbReference>
<keyword evidence="5 6" id="KW-0472">Membrane</keyword>
<dbReference type="PANTHER" id="PTHR43791:SF54">
    <property type="entry name" value="MAJOR FACILITATOR SUPERFAMILY (MFS) PROFILE DOMAIN-CONTAINING PROTEIN-RELATED"/>
    <property type="match status" value="1"/>
</dbReference>
<evidence type="ECO:0000313" key="9">
    <source>
        <dbReference type="Proteomes" id="UP001305779"/>
    </source>
</evidence>
<feature type="transmembrane region" description="Helical" evidence="6">
    <location>
        <begin position="437"/>
        <end position="457"/>
    </location>
</feature>
<dbReference type="PROSITE" id="PS50850">
    <property type="entry name" value="MFS"/>
    <property type="match status" value="1"/>
</dbReference>
<evidence type="ECO:0000256" key="1">
    <source>
        <dbReference type="ARBA" id="ARBA00004141"/>
    </source>
</evidence>
<dbReference type="EMBL" id="JAXOVC010000002">
    <property type="protein sequence ID" value="KAK4504881.1"/>
    <property type="molecule type" value="Genomic_DNA"/>
</dbReference>
<organism evidence="8 9">
    <name type="scientific">Zasmidium cellare</name>
    <name type="common">Wine cellar mold</name>
    <name type="synonym">Racodium cellare</name>
    <dbReference type="NCBI Taxonomy" id="395010"/>
    <lineage>
        <taxon>Eukaryota</taxon>
        <taxon>Fungi</taxon>
        <taxon>Dikarya</taxon>
        <taxon>Ascomycota</taxon>
        <taxon>Pezizomycotina</taxon>
        <taxon>Dothideomycetes</taxon>
        <taxon>Dothideomycetidae</taxon>
        <taxon>Mycosphaerellales</taxon>
        <taxon>Mycosphaerellaceae</taxon>
        <taxon>Zasmidium</taxon>
    </lineage>
</organism>
<keyword evidence="2" id="KW-0813">Transport</keyword>
<dbReference type="SUPFAM" id="SSF103473">
    <property type="entry name" value="MFS general substrate transporter"/>
    <property type="match status" value="1"/>
</dbReference>
<evidence type="ECO:0000256" key="4">
    <source>
        <dbReference type="ARBA" id="ARBA00022989"/>
    </source>
</evidence>
<feature type="transmembrane region" description="Helical" evidence="6">
    <location>
        <begin position="371"/>
        <end position="392"/>
    </location>
</feature>
<feature type="transmembrane region" description="Helical" evidence="6">
    <location>
        <begin position="112"/>
        <end position="134"/>
    </location>
</feature>
<feature type="transmembrane region" description="Helical" evidence="6">
    <location>
        <begin position="463"/>
        <end position="489"/>
    </location>
</feature>
<dbReference type="Gene3D" id="1.20.1250.20">
    <property type="entry name" value="MFS general substrate transporter like domains"/>
    <property type="match status" value="2"/>
</dbReference>
<feature type="transmembrane region" description="Helical" evidence="6">
    <location>
        <begin position="398"/>
        <end position="416"/>
    </location>
</feature>
<keyword evidence="3 6" id="KW-0812">Transmembrane</keyword>
<comment type="caution">
    <text evidence="8">The sequence shown here is derived from an EMBL/GenBank/DDBJ whole genome shotgun (WGS) entry which is preliminary data.</text>
</comment>
<accession>A0ABR0EUL0</accession>
<keyword evidence="4 6" id="KW-1133">Transmembrane helix</keyword>
<feature type="transmembrane region" description="Helical" evidence="6">
    <location>
        <begin position="234"/>
        <end position="256"/>
    </location>
</feature>
<gene>
    <name evidence="8" type="ORF">PRZ48_002844</name>
</gene>
<dbReference type="Proteomes" id="UP001305779">
    <property type="component" value="Unassembled WGS sequence"/>
</dbReference>
<evidence type="ECO:0000256" key="5">
    <source>
        <dbReference type="ARBA" id="ARBA00023136"/>
    </source>
</evidence>
<keyword evidence="9" id="KW-1185">Reference proteome</keyword>
<feature type="transmembrane region" description="Helical" evidence="6">
    <location>
        <begin position="347"/>
        <end position="364"/>
    </location>
</feature>
<evidence type="ECO:0000256" key="2">
    <source>
        <dbReference type="ARBA" id="ARBA00022448"/>
    </source>
</evidence>
<feature type="transmembrane region" description="Helical" evidence="6">
    <location>
        <begin position="167"/>
        <end position="189"/>
    </location>
</feature>
<name>A0ABR0EUL0_ZASCE</name>
<reference evidence="8 9" key="1">
    <citation type="journal article" date="2023" name="G3 (Bethesda)">
        <title>A chromosome-level genome assembly of Zasmidium syzygii isolated from banana leaves.</title>
        <authorList>
            <person name="van Westerhoven A.C."/>
            <person name="Mehrabi R."/>
            <person name="Talebi R."/>
            <person name="Steentjes M.B.F."/>
            <person name="Corcolon B."/>
            <person name="Chong P.A."/>
            <person name="Kema G.H.J."/>
            <person name="Seidl M.F."/>
        </authorList>
    </citation>
    <scope>NUCLEOTIDE SEQUENCE [LARGE SCALE GENOMIC DNA]</scope>
    <source>
        <strain evidence="8 9">P124</strain>
    </source>
</reference>
<protein>
    <recommendedName>
        <fullName evidence="7">Major facilitator superfamily (MFS) profile domain-containing protein</fullName>
    </recommendedName>
</protein>
<evidence type="ECO:0000313" key="8">
    <source>
        <dbReference type="EMBL" id="KAK4504881.1"/>
    </source>
</evidence>